<gene>
    <name evidence="2" type="ORF">PPRIM_AZ9-3.1.T0560134</name>
</gene>
<accession>A0A8S1M9H9</accession>
<feature type="transmembrane region" description="Helical" evidence="1">
    <location>
        <begin position="280"/>
        <end position="298"/>
    </location>
</feature>
<keyword evidence="3" id="KW-1185">Reference proteome</keyword>
<dbReference type="Proteomes" id="UP000688137">
    <property type="component" value="Unassembled WGS sequence"/>
</dbReference>
<dbReference type="AlphaFoldDB" id="A0A8S1M9H9"/>
<reference evidence="2" key="1">
    <citation type="submission" date="2021-01" db="EMBL/GenBank/DDBJ databases">
        <authorList>
            <consortium name="Genoscope - CEA"/>
            <person name="William W."/>
        </authorList>
    </citation>
    <scope>NUCLEOTIDE SEQUENCE</scope>
</reference>
<protein>
    <recommendedName>
        <fullName evidence="4">Transmembrane protein</fullName>
    </recommendedName>
</protein>
<feature type="transmembrane region" description="Helical" evidence="1">
    <location>
        <begin position="198"/>
        <end position="216"/>
    </location>
</feature>
<evidence type="ECO:0008006" key="4">
    <source>
        <dbReference type="Google" id="ProtNLM"/>
    </source>
</evidence>
<feature type="transmembrane region" description="Helical" evidence="1">
    <location>
        <begin position="171"/>
        <end position="192"/>
    </location>
</feature>
<feature type="transmembrane region" description="Helical" evidence="1">
    <location>
        <begin position="69"/>
        <end position="95"/>
    </location>
</feature>
<keyword evidence="1" id="KW-0812">Transmembrane</keyword>
<sequence>MKFYHSQLSSKSFIAYHLLSITTGIFFILPLVFTQMQFIVCTITMGIFGICQCIIFSRFQKLQIYMYSFILSLSLLLSNTYTKALIIGTCLGLIINLQNQFTQILQFQFLQECQYFGLLLYYLLIKNISIQSISIFTFISSSIIRLLLCDYNIDLTNSKPQPLIIKQKQQYLSILGQFIIDLIFFGTLYLLYQFQNHLIIIALTLLLFASIIVNLFQNYLKQFTYPILIIQIIVIIQLIFIDVFILIPFDIIIIILFVCRPINDIYLKNNLGFEIYQQEHSNTLIISIISTIFAALLIY</sequence>
<evidence type="ECO:0000256" key="1">
    <source>
        <dbReference type="SAM" id="Phobius"/>
    </source>
</evidence>
<evidence type="ECO:0000313" key="3">
    <source>
        <dbReference type="Proteomes" id="UP000688137"/>
    </source>
</evidence>
<keyword evidence="1" id="KW-0472">Membrane</keyword>
<keyword evidence="1" id="KW-1133">Transmembrane helix</keyword>
<organism evidence="2 3">
    <name type="scientific">Paramecium primaurelia</name>
    <dbReference type="NCBI Taxonomy" id="5886"/>
    <lineage>
        <taxon>Eukaryota</taxon>
        <taxon>Sar</taxon>
        <taxon>Alveolata</taxon>
        <taxon>Ciliophora</taxon>
        <taxon>Intramacronucleata</taxon>
        <taxon>Oligohymenophorea</taxon>
        <taxon>Peniculida</taxon>
        <taxon>Parameciidae</taxon>
        <taxon>Paramecium</taxon>
    </lineage>
</organism>
<comment type="caution">
    <text evidence="2">The sequence shown here is derived from an EMBL/GenBank/DDBJ whole genome shotgun (WGS) entry which is preliminary data.</text>
</comment>
<feature type="transmembrane region" description="Helical" evidence="1">
    <location>
        <begin position="12"/>
        <end position="31"/>
    </location>
</feature>
<feature type="transmembrane region" description="Helical" evidence="1">
    <location>
        <begin position="37"/>
        <end position="57"/>
    </location>
</feature>
<dbReference type="EMBL" id="CAJJDM010000057">
    <property type="protein sequence ID" value="CAD8076459.1"/>
    <property type="molecule type" value="Genomic_DNA"/>
</dbReference>
<proteinExistence type="predicted"/>
<name>A0A8S1M9H9_PARPR</name>
<dbReference type="OMA" id="VCRPIND"/>
<evidence type="ECO:0000313" key="2">
    <source>
        <dbReference type="EMBL" id="CAD8076459.1"/>
    </source>
</evidence>
<feature type="transmembrane region" description="Helical" evidence="1">
    <location>
        <begin position="228"/>
        <end position="258"/>
    </location>
</feature>
<feature type="transmembrane region" description="Helical" evidence="1">
    <location>
        <begin position="115"/>
        <end position="139"/>
    </location>
</feature>